<dbReference type="OrthoDB" id="1621678at2759"/>
<feature type="domain" description="HpcH/HpaI aldolase/citrate lyase" evidence="3">
    <location>
        <begin position="17"/>
        <end position="236"/>
    </location>
</feature>
<dbReference type="EMBL" id="NCSJ02000016">
    <property type="protein sequence ID" value="RFU34757.1"/>
    <property type="molecule type" value="Genomic_DNA"/>
</dbReference>
<proteinExistence type="predicted"/>
<dbReference type="GO" id="GO:0046872">
    <property type="term" value="F:metal ion binding"/>
    <property type="evidence" value="ECO:0007669"/>
    <property type="project" value="UniProtKB-KW"/>
</dbReference>
<dbReference type="InterPro" id="IPR050251">
    <property type="entry name" value="HpcH-HpaI_aldolase"/>
</dbReference>
<dbReference type="PANTHER" id="PTHR30502:SF8">
    <property type="entry name" value="SYNTHASE, PUTATIVE-RELATED"/>
    <property type="match status" value="1"/>
</dbReference>
<evidence type="ECO:0000313" key="4">
    <source>
        <dbReference type="EMBL" id="RFU34757.1"/>
    </source>
</evidence>
<sequence length="266" mass="27723">MASPKVTALHQGRPLVGAFIMLNTPFAAQIMASTGYDCLVVDMEHSPISALEATHIVHAIGAASAGSCAALVRIPSHGVEWIKWGLDSGSAGIIVPMVNDAQEAADVIQRACYPPLGRRSFGPAHAPFSGPHAEKTGGGYLDKALEQVGIFLMIESASGVMNSDAILGTKGVSGGFVGPVDLRLSLGLSGFDGDEDAFIDALEKVVKAGRAHGKPVGIFTGTQHAFERALKLGFSFILYKCDYTMLGDIAQSSLDTGRSLVANAKL</sequence>
<dbReference type="InterPro" id="IPR005000">
    <property type="entry name" value="Aldolase/citrate-lyase_domain"/>
</dbReference>
<accession>A0A3E2HMY4</accession>
<evidence type="ECO:0000256" key="2">
    <source>
        <dbReference type="ARBA" id="ARBA00023239"/>
    </source>
</evidence>
<evidence type="ECO:0000256" key="1">
    <source>
        <dbReference type="ARBA" id="ARBA00022723"/>
    </source>
</evidence>
<dbReference type="GO" id="GO:0016832">
    <property type="term" value="F:aldehyde-lyase activity"/>
    <property type="evidence" value="ECO:0007669"/>
    <property type="project" value="TreeGrafter"/>
</dbReference>
<dbReference type="AlphaFoldDB" id="A0A3E2HMY4"/>
<name>A0A3E2HMY4_SCYLI</name>
<dbReference type="Gene3D" id="3.20.20.60">
    <property type="entry name" value="Phosphoenolpyruvate-binding domains"/>
    <property type="match status" value="1"/>
</dbReference>
<evidence type="ECO:0000313" key="5">
    <source>
        <dbReference type="Proteomes" id="UP000258309"/>
    </source>
</evidence>
<dbReference type="Proteomes" id="UP000258309">
    <property type="component" value="Unassembled WGS sequence"/>
</dbReference>
<dbReference type="InterPro" id="IPR015813">
    <property type="entry name" value="Pyrv/PenolPyrv_kinase-like_dom"/>
</dbReference>
<feature type="non-terminal residue" evidence="4">
    <location>
        <position position="1"/>
    </location>
</feature>
<feature type="non-terminal residue" evidence="4">
    <location>
        <position position="266"/>
    </location>
</feature>
<protein>
    <recommendedName>
        <fullName evidence="3">HpcH/HpaI aldolase/citrate lyase domain-containing protein</fullName>
    </recommendedName>
</protein>
<evidence type="ECO:0000259" key="3">
    <source>
        <dbReference type="Pfam" id="PF03328"/>
    </source>
</evidence>
<keyword evidence="5" id="KW-1185">Reference proteome</keyword>
<organism evidence="4 5">
    <name type="scientific">Scytalidium lignicola</name>
    <name type="common">Hyphomycete</name>
    <dbReference type="NCBI Taxonomy" id="5539"/>
    <lineage>
        <taxon>Eukaryota</taxon>
        <taxon>Fungi</taxon>
        <taxon>Dikarya</taxon>
        <taxon>Ascomycota</taxon>
        <taxon>Pezizomycotina</taxon>
        <taxon>Leotiomycetes</taxon>
        <taxon>Leotiomycetes incertae sedis</taxon>
        <taxon>Scytalidium</taxon>
    </lineage>
</organism>
<dbReference type="GO" id="GO:0005737">
    <property type="term" value="C:cytoplasm"/>
    <property type="evidence" value="ECO:0007669"/>
    <property type="project" value="TreeGrafter"/>
</dbReference>
<gene>
    <name evidence="4" type="ORF">B7463_g1531</name>
</gene>
<dbReference type="Pfam" id="PF03328">
    <property type="entry name" value="HpcH_HpaI"/>
    <property type="match status" value="1"/>
</dbReference>
<keyword evidence="1" id="KW-0479">Metal-binding</keyword>
<dbReference type="PANTHER" id="PTHR30502">
    <property type="entry name" value="2-KETO-3-DEOXY-L-RHAMNONATE ALDOLASE"/>
    <property type="match status" value="1"/>
</dbReference>
<reference evidence="4 5" key="1">
    <citation type="submission" date="2018-05" db="EMBL/GenBank/DDBJ databases">
        <title>Draft genome sequence of Scytalidium lignicola DSM 105466, a ubiquitous saprotrophic fungus.</title>
        <authorList>
            <person name="Buettner E."/>
            <person name="Gebauer A.M."/>
            <person name="Hofrichter M."/>
            <person name="Liers C."/>
            <person name="Kellner H."/>
        </authorList>
    </citation>
    <scope>NUCLEOTIDE SEQUENCE [LARGE SCALE GENOMIC DNA]</scope>
    <source>
        <strain evidence="4 5">DSM 105466</strain>
    </source>
</reference>
<comment type="caution">
    <text evidence="4">The sequence shown here is derived from an EMBL/GenBank/DDBJ whole genome shotgun (WGS) entry which is preliminary data.</text>
</comment>
<dbReference type="InterPro" id="IPR040442">
    <property type="entry name" value="Pyrv_kinase-like_dom_sf"/>
</dbReference>
<dbReference type="SUPFAM" id="SSF51621">
    <property type="entry name" value="Phosphoenolpyruvate/pyruvate domain"/>
    <property type="match status" value="1"/>
</dbReference>
<keyword evidence="2" id="KW-0456">Lyase</keyword>